<evidence type="ECO:0000313" key="7">
    <source>
        <dbReference type="EMBL" id="MVX60474.1"/>
    </source>
</evidence>
<dbReference type="Pfam" id="PF00196">
    <property type="entry name" value="GerE"/>
    <property type="match status" value="1"/>
</dbReference>
<dbReference type="AlphaFoldDB" id="A0A6N8JN52"/>
<feature type="transmembrane region" description="Helical" evidence="5">
    <location>
        <begin position="32"/>
        <end position="52"/>
    </location>
</feature>
<keyword evidence="8" id="KW-1185">Reference proteome</keyword>
<accession>A0A6N8JN52</accession>
<evidence type="ECO:0000256" key="2">
    <source>
        <dbReference type="ARBA" id="ARBA00023125"/>
    </source>
</evidence>
<evidence type="ECO:0000313" key="8">
    <source>
        <dbReference type="Proteomes" id="UP000463388"/>
    </source>
</evidence>
<dbReference type="PRINTS" id="PR00038">
    <property type="entry name" value="HTHLUXR"/>
</dbReference>
<feature type="transmembrane region" description="Helical" evidence="5">
    <location>
        <begin position="64"/>
        <end position="84"/>
    </location>
</feature>
<feature type="transmembrane region" description="Helical" evidence="5">
    <location>
        <begin position="219"/>
        <end position="237"/>
    </location>
</feature>
<feature type="transmembrane region" description="Helical" evidence="5">
    <location>
        <begin position="269"/>
        <end position="288"/>
    </location>
</feature>
<protein>
    <recommendedName>
        <fullName evidence="6">HTH luxR-type domain-containing protein</fullName>
    </recommendedName>
</protein>
<gene>
    <name evidence="7" type="ORF">GKZ27_03230</name>
</gene>
<dbReference type="RefSeq" id="WP_160345024.1">
    <property type="nucleotide sequence ID" value="NZ_WSRR01000004.1"/>
</dbReference>
<feature type="transmembrane region" description="Helical" evidence="5">
    <location>
        <begin position="243"/>
        <end position="262"/>
    </location>
</feature>
<dbReference type="CDD" id="cd06170">
    <property type="entry name" value="LuxR_C_like"/>
    <property type="match status" value="1"/>
</dbReference>
<evidence type="ECO:0000259" key="6">
    <source>
        <dbReference type="PROSITE" id="PS50043"/>
    </source>
</evidence>
<evidence type="ECO:0000256" key="5">
    <source>
        <dbReference type="SAM" id="Phobius"/>
    </source>
</evidence>
<reference evidence="7 8" key="1">
    <citation type="submission" date="2019-12" db="EMBL/GenBank/DDBJ databases">
        <title>Microbes associate with the intestines of laboratory mice.</title>
        <authorList>
            <person name="Navarre W."/>
            <person name="Wong E."/>
        </authorList>
    </citation>
    <scope>NUCLEOTIDE SEQUENCE [LARGE SCALE GENOMIC DNA]</scope>
    <source>
        <strain evidence="7 8">NM66_B29</strain>
    </source>
</reference>
<keyword evidence="2" id="KW-0238">DNA-binding</keyword>
<evidence type="ECO:0000256" key="1">
    <source>
        <dbReference type="ARBA" id="ARBA00023015"/>
    </source>
</evidence>
<feature type="domain" description="HTH luxR-type" evidence="6">
    <location>
        <begin position="462"/>
        <end position="527"/>
    </location>
</feature>
<evidence type="ECO:0000256" key="3">
    <source>
        <dbReference type="ARBA" id="ARBA00023163"/>
    </source>
</evidence>
<keyword evidence="3" id="KW-0804">Transcription</keyword>
<feature type="transmembrane region" description="Helical" evidence="5">
    <location>
        <begin position="90"/>
        <end position="112"/>
    </location>
</feature>
<comment type="caution">
    <text evidence="7">The sequence shown here is derived from an EMBL/GenBank/DDBJ whole genome shotgun (WGS) entry which is preliminary data.</text>
</comment>
<sequence length="530" mass="56511">MERNWSTLCLSPAFWGRGLTLAWKALLAPYVVDGHLASLIIIATALIAAFSWNSRLVVRHRTGLLRGIAVAGAAGSFVIVGQAFGTLPAAGTLALVAAGTNTCVNLLIILAWSQVFARMPMASTGLVLGISYIAGAAFFFLFQLLPAPVQAGCALLLAPASIGCVQLCSALLDLGESRTRAEERDGAAATGNAPTGRPVRDEAAPPTTAALLRSYPWRMVLVIVFFAFAVGINRIHSTPQIDVFGAGLAGVIITLCTALTAVKVNPFVLYRAIIPVMLAGLLISILAGPHSLPAQIAANASYAFSHLLLTLLLCDKAYRFNAPILFIYGIGRACMGAAYLLGALCAEALESWLAFNPLFSVEVLYGIVLLGSVVAILSWVSRREYLEVFQNRAPETPEAPTSETTAPGAPVPVEAIPEAECKSTPSPSEQATTHPAVAPVRTRGEISRTELLRAMIERRCGQIAREYRLSKRESEILVLLAWGKSSKRIEEALCLSPNTVKTHVRHIYAKLGIHSRAELDALVDTPANRS</sequence>
<dbReference type="GO" id="GO:0003677">
    <property type="term" value="F:DNA binding"/>
    <property type="evidence" value="ECO:0007669"/>
    <property type="project" value="UniProtKB-KW"/>
</dbReference>
<dbReference type="InterPro" id="IPR036388">
    <property type="entry name" value="WH-like_DNA-bd_sf"/>
</dbReference>
<feature type="transmembrane region" description="Helical" evidence="5">
    <location>
        <begin position="363"/>
        <end position="380"/>
    </location>
</feature>
<name>A0A6N8JN52_9ACTN</name>
<dbReference type="InterPro" id="IPR016032">
    <property type="entry name" value="Sig_transdc_resp-reg_C-effctor"/>
</dbReference>
<keyword evidence="1" id="KW-0805">Transcription regulation</keyword>
<dbReference type="PANTHER" id="PTHR44688">
    <property type="entry name" value="DNA-BINDING TRANSCRIPTIONAL ACTIVATOR DEVR_DOSR"/>
    <property type="match status" value="1"/>
</dbReference>
<feature type="region of interest" description="Disordered" evidence="4">
    <location>
        <begin position="182"/>
        <end position="203"/>
    </location>
</feature>
<dbReference type="EMBL" id="WSRR01000004">
    <property type="protein sequence ID" value="MVX60474.1"/>
    <property type="molecule type" value="Genomic_DNA"/>
</dbReference>
<keyword evidence="5" id="KW-1133">Transmembrane helix</keyword>
<dbReference type="PROSITE" id="PS50043">
    <property type="entry name" value="HTH_LUXR_2"/>
    <property type="match status" value="1"/>
</dbReference>
<dbReference type="Gene3D" id="1.10.10.10">
    <property type="entry name" value="Winged helix-like DNA-binding domain superfamily/Winged helix DNA-binding domain"/>
    <property type="match status" value="1"/>
</dbReference>
<dbReference type="SUPFAM" id="SSF46894">
    <property type="entry name" value="C-terminal effector domain of the bipartite response regulators"/>
    <property type="match status" value="1"/>
</dbReference>
<dbReference type="OrthoDB" id="3197465at2"/>
<dbReference type="InterPro" id="IPR000792">
    <property type="entry name" value="Tscrpt_reg_LuxR_C"/>
</dbReference>
<dbReference type="SMART" id="SM00421">
    <property type="entry name" value="HTH_LUXR"/>
    <property type="match status" value="1"/>
</dbReference>
<keyword evidence="5" id="KW-0472">Membrane</keyword>
<proteinExistence type="predicted"/>
<feature type="transmembrane region" description="Helical" evidence="5">
    <location>
        <begin position="124"/>
        <end position="142"/>
    </location>
</feature>
<dbReference type="GO" id="GO:0006355">
    <property type="term" value="P:regulation of DNA-templated transcription"/>
    <property type="evidence" value="ECO:0007669"/>
    <property type="project" value="InterPro"/>
</dbReference>
<evidence type="ECO:0000256" key="4">
    <source>
        <dbReference type="SAM" id="MobiDB-lite"/>
    </source>
</evidence>
<keyword evidence="5" id="KW-0812">Transmembrane</keyword>
<dbReference type="Proteomes" id="UP000463388">
    <property type="component" value="Unassembled WGS sequence"/>
</dbReference>
<dbReference type="PANTHER" id="PTHR44688:SF16">
    <property type="entry name" value="DNA-BINDING TRANSCRIPTIONAL ACTIVATOR DEVR_DOSR"/>
    <property type="match status" value="1"/>
</dbReference>
<feature type="transmembrane region" description="Helical" evidence="5">
    <location>
        <begin position="325"/>
        <end position="343"/>
    </location>
</feature>
<organism evidence="7 8">
    <name type="scientific">Adlercreutzia mucosicola</name>
    <dbReference type="NCBI Taxonomy" id="580026"/>
    <lineage>
        <taxon>Bacteria</taxon>
        <taxon>Bacillati</taxon>
        <taxon>Actinomycetota</taxon>
        <taxon>Coriobacteriia</taxon>
        <taxon>Eggerthellales</taxon>
        <taxon>Eggerthellaceae</taxon>
        <taxon>Adlercreutzia</taxon>
    </lineage>
</organism>